<evidence type="ECO:0000256" key="1">
    <source>
        <dbReference type="SAM" id="Coils"/>
    </source>
</evidence>
<sequence>MGPKEVDIKLQEFEIRLAMVNKDLQQLIKDAKDIEERATMILKAYEK</sequence>
<organism evidence="2">
    <name type="scientific">uncultured Caudovirales phage</name>
    <dbReference type="NCBI Taxonomy" id="2100421"/>
    <lineage>
        <taxon>Viruses</taxon>
        <taxon>Duplodnaviria</taxon>
        <taxon>Heunggongvirae</taxon>
        <taxon>Uroviricota</taxon>
        <taxon>Caudoviricetes</taxon>
        <taxon>Peduoviridae</taxon>
        <taxon>Maltschvirus</taxon>
        <taxon>Maltschvirus maltsch</taxon>
    </lineage>
</organism>
<gene>
    <name evidence="2" type="ORF">UFOVP419_14</name>
</gene>
<keyword evidence="1" id="KW-0175">Coiled coil</keyword>
<dbReference type="EMBL" id="LR796401">
    <property type="protein sequence ID" value="CAB4141784.1"/>
    <property type="molecule type" value="Genomic_DNA"/>
</dbReference>
<protein>
    <submittedName>
        <fullName evidence="2">Uncharacterized protein</fullName>
    </submittedName>
</protein>
<feature type="coiled-coil region" evidence="1">
    <location>
        <begin position="10"/>
        <end position="37"/>
    </location>
</feature>
<accession>A0A6J5M4Q2</accession>
<evidence type="ECO:0000313" key="2">
    <source>
        <dbReference type="EMBL" id="CAB4141784.1"/>
    </source>
</evidence>
<proteinExistence type="predicted"/>
<name>A0A6J5M4Q2_9CAUD</name>
<reference evidence="2" key="1">
    <citation type="submission" date="2020-04" db="EMBL/GenBank/DDBJ databases">
        <authorList>
            <person name="Chiriac C."/>
            <person name="Salcher M."/>
            <person name="Ghai R."/>
            <person name="Kavagutti S V."/>
        </authorList>
    </citation>
    <scope>NUCLEOTIDE SEQUENCE</scope>
</reference>